<dbReference type="GeneID" id="92050791"/>
<feature type="coiled-coil region" evidence="1">
    <location>
        <begin position="62"/>
        <end position="110"/>
    </location>
</feature>
<keyword evidence="3" id="KW-1185">Reference proteome</keyword>
<gene>
    <name evidence="2" type="ORF">PG997_013417</name>
</gene>
<sequence>MPVKREASSGSGPPIPSKAAKLDELAAIDNIIARMTSYICDGNLGAVSSYIRAALALRGNRISQLTEEVDKLQRSLEEEGNVVQQLQEQNAALQQELNNAKRSRDECIKDTQSLIRSESALRNDVARAQDENRRKTEHVEKALTVAQGLCAGIRAWKDAQKNLQSTLSDDDTTAIDVGRANASETPPSYLLDPVIAQKIVEHYEHQVNRSVEKMCRHLADVEPDREVQDEA</sequence>
<dbReference type="Proteomes" id="UP001433268">
    <property type="component" value="Unassembled WGS sequence"/>
</dbReference>
<reference evidence="2 3" key="1">
    <citation type="submission" date="2023-01" db="EMBL/GenBank/DDBJ databases">
        <title>Analysis of 21 Apiospora genomes using comparative genomics revels a genus with tremendous synthesis potential of carbohydrate active enzymes and secondary metabolites.</title>
        <authorList>
            <person name="Sorensen T."/>
        </authorList>
    </citation>
    <scope>NUCLEOTIDE SEQUENCE [LARGE SCALE GENOMIC DNA]</scope>
    <source>
        <strain evidence="2 3">CBS 114990</strain>
    </source>
</reference>
<evidence type="ECO:0000313" key="3">
    <source>
        <dbReference type="Proteomes" id="UP001433268"/>
    </source>
</evidence>
<evidence type="ECO:0000313" key="2">
    <source>
        <dbReference type="EMBL" id="KAK8066670.1"/>
    </source>
</evidence>
<accession>A0ABR1V638</accession>
<protein>
    <submittedName>
        <fullName evidence="2">Uncharacterized protein</fullName>
    </submittedName>
</protein>
<dbReference type="RefSeq" id="XP_066663423.1">
    <property type="nucleotide sequence ID" value="XM_066817731.1"/>
</dbReference>
<proteinExistence type="predicted"/>
<organism evidence="2 3">
    <name type="scientific">Apiospora hydei</name>
    <dbReference type="NCBI Taxonomy" id="1337664"/>
    <lineage>
        <taxon>Eukaryota</taxon>
        <taxon>Fungi</taxon>
        <taxon>Dikarya</taxon>
        <taxon>Ascomycota</taxon>
        <taxon>Pezizomycotina</taxon>
        <taxon>Sordariomycetes</taxon>
        <taxon>Xylariomycetidae</taxon>
        <taxon>Amphisphaeriales</taxon>
        <taxon>Apiosporaceae</taxon>
        <taxon>Apiospora</taxon>
    </lineage>
</organism>
<dbReference type="EMBL" id="JAQQWN010000009">
    <property type="protein sequence ID" value="KAK8066670.1"/>
    <property type="molecule type" value="Genomic_DNA"/>
</dbReference>
<comment type="caution">
    <text evidence="2">The sequence shown here is derived from an EMBL/GenBank/DDBJ whole genome shotgun (WGS) entry which is preliminary data.</text>
</comment>
<keyword evidence="1" id="KW-0175">Coiled coil</keyword>
<dbReference type="Gene3D" id="1.10.287.1490">
    <property type="match status" value="1"/>
</dbReference>
<evidence type="ECO:0000256" key="1">
    <source>
        <dbReference type="SAM" id="Coils"/>
    </source>
</evidence>
<name>A0ABR1V638_9PEZI</name>